<dbReference type="InterPro" id="IPR011009">
    <property type="entry name" value="Kinase-like_dom_sf"/>
</dbReference>
<dbReference type="FunFam" id="1.10.510.10:FF:001927">
    <property type="entry name" value="Receptor protein-tyrosine kinase"/>
    <property type="match status" value="1"/>
</dbReference>
<evidence type="ECO:0000256" key="12">
    <source>
        <dbReference type="SAM" id="Phobius"/>
    </source>
</evidence>
<reference evidence="15 16" key="1">
    <citation type="submission" date="2015-07" db="EMBL/GenBank/DDBJ databases">
        <title>The genome of Dufourea novaeangliae.</title>
        <authorList>
            <person name="Pan H."/>
            <person name="Kapheim K."/>
        </authorList>
    </citation>
    <scope>NUCLEOTIDE SEQUENCE [LARGE SCALE GENOMIC DNA]</scope>
    <source>
        <strain evidence="15">0120121106</strain>
        <tissue evidence="15">Whole body</tissue>
    </source>
</reference>
<dbReference type="InterPro" id="IPR050122">
    <property type="entry name" value="RTK"/>
</dbReference>
<evidence type="ECO:0000256" key="4">
    <source>
        <dbReference type="ARBA" id="ARBA00023136"/>
    </source>
</evidence>
<keyword evidence="16" id="KW-1185">Reference proteome</keyword>
<feature type="domain" description="Protein kinase" evidence="13">
    <location>
        <begin position="384"/>
        <end position="783"/>
    </location>
</feature>
<dbReference type="SMART" id="SM00408">
    <property type="entry name" value="IGc2"/>
    <property type="match status" value="2"/>
</dbReference>
<evidence type="ECO:0000313" key="16">
    <source>
        <dbReference type="Proteomes" id="UP000076502"/>
    </source>
</evidence>
<evidence type="ECO:0000256" key="5">
    <source>
        <dbReference type="ARBA" id="ARBA00023157"/>
    </source>
</evidence>
<comment type="subcellular location">
    <subcellularLocation>
        <location evidence="1">Membrane</location>
        <topology evidence="1">Single-pass membrane protein</topology>
    </subcellularLocation>
</comment>
<dbReference type="InterPro" id="IPR003598">
    <property type="entry name" value="Ig_sub2"/>
</dbReference>
<evidence type="ECO:0000256" key="11">
    <source>
        <dbReference type="SAM" id="MobiDB-lite"/>
    </source>
</evidence>
<keyword evidence="7" id="KW-0325">Glycoprotein</keyword>
<name>A0A154PPD1_DUFNO</name>
<feature type="non-terminal residue" evidence="15">
    <location>
        <position position="1"/>
    </location>
</feature>
<feature type="domain" description="Ig-like" evidence="14">
    <location>
        <begin position="199"/>
        <end position="292"/>
    </location>
</feature>
<evidence type="ECO:0000256" key="3">
    <source>
        <dbReference type="ARBA" id="ARBA00022989"/>
    </source>
</evidence>
<accession>A0A154PPD1</accession>
<dbReference type="InterPro" id="IPR007110">
    <property type="entry name" value="Ig-like_dom"/>
</dbReference>
<evidence type="ECO:0000256" key="8">
    <source>
        <dbReference type="ARBA" id="ARBA00023319"/>
    </source>
</evidence>
<dbReference type="STRING" id="178035.A0A154PPD1"/>
<feature type="transmembrane region" description="Helical" evidence="12">
    <location>
        <begin position="303"/>
        <end position="323"/>
    </location>
</feature>
<dbReference type="InterPro" id="IPR008266">
    <property type="entry name" value="Tyr_kinase_AS"/>
</dbReference>
<sequence length="1096" mass="124109">VDIHKIDSYYAPDQEVEMYCTVSTHPVPEITWSFLRCPNYPVCKNGTKEILTRTNKHEYTYYYKSSVKMTIEMSGKLTCTACTLGLCESDTAEIRVSDGNDIFGIIAPKEPVIEGDDFELICAASVYNYLNILTWEKNSSSFKNKRLSIVRNQTQFTYRSTLKIENVDKQDSGRYVCFGTTKENITGSTEYNLEVWGTPSFNSTNLNQNENVIDLNTLGDEPVILKCFANVMAKLNITWYKDGTMLGTNEQFMFLQNNQELHIKYLLESDSGNYSCRLENPSGRLESYLRITVKGRKDLPKKLIILIVILVIVVMILVIHFTINIRRGSVSSILSIMYVEMLHEAELIHFKEGAVEWLNPDLTVDGQMELLPYDKKWEFPRERLTLGKILGRGVFGIVMKAKAIGIRQNEVVTIVAVKMVRRKTDSKHICALASELKIMAHLGKHLNIVNLLGACANNISHHELLVIVEYCRFGNLHNYLLRHRGYFINQINPSTDKFDSRIGIDILTRTVGVGSNNSVSENSSTDSVHNQSTATDSQGVRTSQDGSVLSSNTFQTGWRSNYCGDDQDHNLKPIYNQDLLSWAFQVARGMEYLCQRKAVPFAKYLYVKDVSFNSASYKVFYEEVPEYSLTFLIVTKIYEEVTNVLHGDLAARNILLADNNVVKICDFGLAKNMYKYGNYKKKSDDPLPIKWMAIESIRDQIFSTQSDIWSFGIVLWEFFTLAETPYPGMEGEKLYQKLIEGYRMEQPEYATSKLYNIMVQCWTEKPVLRPSSTELVESIGDLLEESVRAHYVSLNDPYMDMNTTMLAGGKKDYLTMLSAPDFTLQSSLADEHVHSSVLENPGDSLISESTFSPRLHQGRTHFVCSSQTSVSENAVGLSPMLKKEEDDDFWLKPIPPKNWQAAKNQMPDQSTDRNSRYCNMLMNRRISEGIKDNVDSVDRNNFGSPIITTEKMCSCVLYRESSISMSRLLYNECDDVISTTAEGGRGTSQAHHFLPSTPLRLPFHEPTAERGGPGSGRAGQLVLMLLWWCRSRWYTPRSEVVSFEAAGMPAGDVGAPRERLSGNPYDCRCPRFPRLGVCRPCIRSHARPDPPGSSSG</sequence>
<dbReference type="InterPro" id="IPR001245">
    <property type="entry name" value="Ser-Thr/Tyr_kinase_cat_dom"/>
</dbReference>
<dbReference type="InterPro" id="IPR003599">
    <property type="entry name" value="Ig_sub"/>
</dbReference>
<dbReference type="Gene3D" id="1.10.510.10">
    <property type="entry name" value="Transferase(Phosphotransferase) domain 1"/>
    <property type="match status" value="1"/>
</dbReference>
<evidence type="ECO:0000259" key="13">
    <source>
        <dbReference type="PROSITE" id="PS50011"/>
    </source>
</evidence>
<dbReference type="InterPro" id="IPR017441">
    <property type="entry name" value="Protein_kinase_ATP_BS"/>
</dbReference>
<comment type="catalytic activity">
    <reaction evidence="9">
        <text>L-tyrosyl-[protein] + ATP = O-phospho-L-tyrosyl-[protein] + ADP + H(+)</text>
        <dbReference type="Rhea" id="RHEA:10596"/>
        <dbReference type="Rhea" id="RHEA-COMP:10136"/>
        <dbReference type="Rhea" id="RHEA-COMP:20101"/>
        <dbReference type="ChEBI" id="CHEBI:15378"/>
        <dbReference type="ChEBI" id="CHEBI:30616"/>
        <dbReference type="ChEBI" id="CHEBI:46858"/>
        <dbReference type="ChEBI" id="CHEBI:61978"/>
        <dbReference type="ChEBI" id="CHEBI:456216"/>
        <dbReference type="EC" id="2.7.10.1"/>
    </reaction>
</comment>
<dbReference type="SMART" id="SM00409">
    <property type="entry name" value="IG"/>
    <property type="match status" value="3"/>
</dbReference>
<feature type="compositionally biased region" description="Low complexity" evidence="11">
    <location>
        <begin position="516"/>
        <end position="528"/>
    </location>
</feature>
<organism evidence="15 16">
    <name type="scientific">Dufourea novaeangliae</name>
    <name type="common">Sweat bee</name>
    <dbReference type="NCBI Taxonomy" id="178035"/>
    <lineage>
        <taxon>Eukaryota</taxon>
        <taxon>Metazoa</taxon>
        <taxon>Ecdysozoa</taxon>
        <taxon>Arthropoda</taxon>
        <taxon>Hexapoda</taxon>
        <taxon>Insecta</taxon>
        <taxon>Pterygota</taxon>
        <taxon>Neoptera</taxon>
        <taxon>Endopterygota</taxon>
        <taxon>Hymenoptera</taxon>
        <taxon>Apocrita</taxon>
        <taxon>Aculeata</taxon>
        <taxon>Apoidea</taxon>
        <taxon>Anthophila</taxon>
        <taxon>Halictidae</taxon>
        <taxon>Rophitinae</taxon>
        <taxon>Dufourea</taxon>
    </lineage>
</organism>
<dbReference type="FunFam" id="3.30.200.20:FF:000384">
    <property type="entry name" value="Receptor protein-tyrosine kinase"/>
    <property type="match status" value="1"/>
</dbReference>
<dbReference type="GO" id="GO:0043235">
    <property type="term" value="C:receptor complex"/>
    <property type="evidence" value="ECO:0007669"/>
    <property type="project" value="TreeGrafter"/>
</dbReference>
<protein>
    <submittedName>
        <fullName evidence="15">Vascular endothelial growth factor receptor 1</fullName>
    </submittedName>
</protein>
<dbReference type="Pfam" id="PF13927">
    <property type="entry name" value="Ig_3"/>
    <property type="match status" value="1"/>
</dbReference>
<dbReference type="GO" id="GO:0004714">
    <property type="term" value="F:transmembrane receptor protein tyrosine kinase activity"/>
    <property type="evidence" value="ECO:0007669"/>
    <property type="project" value="UniProtKB-EC"/>
</dbReference>
<keyword evidence="10" id="KW-0067">ATP-binding</keyword>
<dbReference type="OrthoDB" id="3256376at2759"/>
<dbReference type="PROSITE" id="PS50835">
    <property type="entry name" value="IG_LIKE"/>
    <property type="match status" value="2"/>
</dbReference>
<dbReference type="Gene3D" id="3.30.200.20">
    <property type="entry name" value="Phosphorylase Kinase, domain 1"/>
    <property type="match status" value="1"/>
</dbReference>
<dbReference type="GO" id="GO:0007169">
    <property type="term" value="P:cell surface receptor protein tyrosine kinase signaling pathway"/>
    <property type="evidence" value="ECO:0007669"/>
    <property type="project" value="TreeGrafter"/>
</dbReference>
<evidence type="ECO:0000256" key="2">
    <source>
        <dbReference type="ARBA" id="ARBA00022692"/>
    </source>
</evidence>
<dbReference type="PROSITE" id="PS50011">
    <property type="entry name" value="PROTEIN_KINASE_DOM"/>
    <property type="match status" value="1"/>
</dbReference>
<dbReference type="InterPro" id="IPR013783">
    <property type="entry name" value="Ig-like_fold"/>
</dbReference>
<dbReference type="Gene3D" id="2.60.40.10">
    <property type="entry name" value="Immunoglobulins"/>
    <property type="match status" value="3"/>
</dbReference>
<evidence type="ECO:0000259" key="14">
    <source>
        <dbReference type="PROSITE" id="PS50835"/>
    </source>
</evidence>
<dbReference type="Pfam" id="PF07679">
    <property type="entry name" value="I-set"/>
    <property type="match status" value="1"/>
</dbReference>
<dbReference type="PANTHER" id="PTHR24416">
    <property type="entry name" value="TYROSINE-PROTEIN KINASE RECEPTOR"/>
    <property type="match status" value="1"/>
</dbReference>
<dbReference type="InterPro" id="IPR013098">
    <property type="entry name" value="Ig_I-set"/>
</dbReference>
<dbReference type="PROSITE" id="PS00109">
    <property type="entry name" value="PROTEIN_KINASE_TYR"/>
    <property type="match status" value="1"/>
</dbReference>
<dbReference type="Proteomes" id="UP000076502">
    <property type="component" value="Unassembled WGS sequence"/>
</dbReference>
<dbReference type="InterPro" id="IPR000719">
    <property type="entry name" value="Prot_kinase_dom"/>
</dbReference>
<feature type="binding site" evidence="10">
    <location>
        <position position="418"/>
    </location>
    <ligand>
        <name>ATP</name>
        <dbReference type="ChEBI" id="CHEBI:30616"/>
    </ligand>
</feature>
<keyword evidence="2 12" id="KW-0812">Transmembrane</keyword>
<gene>
    <name evidence="15" type="ORF">WN55_06051</name>
</gene>
<evidence type="ECO:0000313" key="15">
    <source>
        <dbReference type="EMBL" id="KZC13755.1"/>
    </source>
</evidence>
<dbReference type="AlphaFoldDB" id="A0A154PPD1"/>
<evidence type="ECO:0000256" key="7">
    <source>
        <dbReference type="ARBA" id="ARBA00023180"/>
    </source>
</evidence>
<dbReference type="Pfam" id="PF07714">
    <property type="entry name" value="PK_Tyr_Ser-Thr"/>
    <property type="match status" value="2"/>
</dbReference>
<dbReference type="GO" id="GO:0005886">
    <property type="term" value="C:plasma membrane"/>
    <property type="evidence" value="ECO:0007669"/>
    <property type="project" value="TreeGrafter"/>
</dbReference>
<keyword evidence="5" id="KW-1015">Disulfide bond</keyword>
<dbReference type="EMBL" id="KQ435011">
    <property type="protein sequence ID" value="KZC13755.1"/>
    <property type="molecule type" value="Genomic_DNA"/>
</dbReference>
<keyword evidence="4 12" id="KW-0472">Membrane</keyword>
<evidence type="ECO:0000256" key="1">
    <source>
        <dbReference type="ARBA" id="ARBA00004167"/>
    </source>
</evidence>
<evidence type="ECO:0000256" key="6">
    <source>
        <dbReference type="ARBA" id="ARBA00023170"/>
    </source>
</evidence>
<feature type="region of interest" description="Disordered" evidence="11">
    <location>
        <begin position="516"/>
        <end position="548"/>
    </location>
</feature>
<proteinExistence type="predicted"/>
<keyword evidence="3 12" id="KW-1133">Transmembrane helix</keyword>
<feature type="compositionally biased region" description="Polar residues" evidence="11">
    <location>
        <begin position="529"/>
        <end position="548"/>
    </location>
</feature>
<dbReference type="PANTHER" id="PTHR24416:SF600">
    <property type="entry name" value="PDGF- AND VEGF-RECEPTOR RELATED, ISOFORM J"/>
    <property type="match status" value="1"/>
</dbReference>
<dbReference type="SUPFAM" id="SSF56112">
    <property type="entry name" value="Protein kinase-like (PK-like)"/>
    <property type="match status" value="1"/>
</dbReference>
<dbReference type="PROSITE" id="PS00107">
    <property type="entry name" value="PROTEIN_KINASE_ATP"/>
    <property type="match status" value="1"/>
</dbReference>
<dbReference type="InterPro" id="IPR036179">
    <property type="entry name" value="Ig-like_dom_sf"/>
</dbReference>
<keyword evidence="8" id="KW-0393">Immunoglobulin domain</keyword>
<keyword evidence="6 15" id="KW-0675">Receptor</keyword>
<evidence type="ECO:0000256" key="9">
    <source>
        <dbReference type="ARBA" id="ARBA00051243"/>
    </source>
</evidence>
<dbReference type="GO" id="GO:0005524">
    <property type="term" value="F:ATP binding"/>
    <property type="evidence" value="ECO:0007669"/>
    <property type="project" value="UniProtKB-UniRule"/>
</dbReference>
<dbReference type="SUPFAM" id="SSF48726">
    <property type="entry name" value="Immunoglobulin"/>
    <property type="match status" value="3"/>
</dbReference>
<evidence type="ECO:0000256" key="10">
    <source>
        <dbReference type="PROSITE-ProRule" id="PRU10141"/>
    </source>
</evidence>
<feature type="domain" description="Ig-like" evidence="14">
    <location>
        <begin position="114"/>
        <end position="194"/>
    </location>
</feature>
<dbReference type="CDD" id="cd00096">
    <property type="entry name" value="Ig"/>
    <property type="match status" value="1"/>
</dbReference>
<keyword evidence="10" id="KW-0547">Nucleotide-binding</keyword>